<sequence>MKFAILFSAAALATSVVAQFPGVGLPPMETYTPCTEDQALAINCGYGGNCVIVNSLPGCTCLVDIQTGLPLTGNPYEGCTYDMSGIWQLFSYQDRITGFSKTIMSPVSNEPFIIRIDRTDALLKTHYIFASVFLVTALTAFAVGICNKVLLDIRDNRSCIIESAEGYTGNKGRGMVLRTPRQDTSLIKEGGLNLFSGMDLTGDWVKEDGSQVNIRPARNPRDISAFWSGVQSMWNAYSYDDPSFGSELVRDTMGIWLDKEPGLFGGWGRDDEVATAPMGIDPTARFVQTGFFGELRFGSRRIDIFKTSDGRPILTLFQLDPQSLPQFAPFASSPALFSGQGVDGSFAAAFSTEQQQQASTTNAITEIIYNQNAGADPTGVCAARFCNYNEKVNDGTSSGSSSSTNTQGTATAQSVGTGPAAPTAPPTAAPVPEESTVAAYENSPEEEEEQGSVKVGGSGDGGWGFGR</sequence>
<dbReference type="EMBL" id="CDMZ01003944">
    <property type="protein sequence ID" value="CEM48130.1"/>
    <property type="molecule type" value="Genomic_DNA"/>
</dbReference>
<evidence type="ECO:0000256" key="2">
    <source>
        <dbReference type="SAM" id="SignalP"/>
    </source>
</evidence>
<evidence type="ECO:0008006" key="4">
    <source>
        <dbReference type="Google" id="ProtNLM"/>
    </source>
</evidence>
<evidence type="ECO:0000313" key="3">
    <source>
        <dbReference type="EMBL" id="CEM48130.1"/>
    </source>
</evidence>
<organism evidence="3">
    <name type="scientific">Chromera velia CCMP2878</name>
    <dbReference type="NCBI Taxonomy" id="1169474"/>
    <lineage>
        <taxon>Eukaryota</taxon>
        <taxon>Sar</taxon>
        <taxon>Alveolata</taxon>
        <taxon>Colpodellida</taxon>
        <taxon>Chromeraceae</taxon>
        <taxon>Chromera</taxon>
    </lineage>
</organism>
<accession>A0A0G4HUN4</accession>
<dbReference type="VEuPathDB" id="CryptoDB:Cvel_8675"/>
<keyword evidence="2" id="KW-0732">Signal</keyword>
<dbReference type="PhylomeDB" id="A0A0G4HUN4"/>
<feature type="compositionally biased region" description="Gly residues" evidence="1">
    <location>
        <begin position="454"/>
        <end position="467"/>
    </location>
</feature>
<name>A0A0G4HUN4_9ALVE</name>
<feature type="signal peptide" evidence="2">
    <location>
        <begin position="1"/>
        <end position="18"/>
    </location>
</feature>
<proteinExistence type="predicted"/>
<feature type="region of interest" description="Disordered" evidence="1">
    <location>
        <begin position="393"/>
        <end position="467"/>
    </location>
</feature>
<reference evidence="3" key="1">
    <citation type="submission" date="2014-11" db="EMBL/GenBank/DDBJ databases">
        <authorList>
            <person name="Otto D Thomas"/>
            <person name="Naeem Raeece"/>
        </authorList>
    </citation>
    <scope>NUCLEOTIDE SEQUENCE</scope>
</reference>
<protein>
    <recommendedName>
        <fullName evidence="4">EGF-like domain-containing protein</fullName>
    </recommendedName>
</protein>
<gene>
    <name evidence="3" type="ORF">Cvel_8675</name>
</gene>
<feature type="chain" id="PRO_5005191989" description="EGF-like domain-containing protein" evidence="2">
    <location>
        <begin position="19"/>
        <end position="467"/>
    </location>
</feature>
<evidence type="ECO:0000256" key="1">
    <source>
        <dbReference type="SAM" id="MobiDB-lite"/>
    </source>
</evidence>
<feature type="compositionally biased region" description="Low complexity" evidence="1">
    <location>
        <begin position="395"/>
        <end position="421"/>
    </location>
</feature>
<dbReference type="AlphaFoldDB" id="A0A0G4HUN4"/>